<evidence type="ECO:0000313" key="4">
    <source>
        <dbReference type="Proteomes" id="UP000294678"/>
    </source>
</evidence>
<reference evidence="3 4" key="1">
    <citation type="submission" date="2019-03" db="EMBL/GenBank/DDBJ databases">
        <title>Genomic Encyclopedia of Type Strains, Phase IV (KMG-IV): sequencing the most valuable type-strain genomes for metagenomic binning, comparative biology and taxonomic classification.</title>
        <authorList>
            <person name="Goeker M."/>
        </authorList>
    </citation>
    <scope>NUCLEOTIDE SEQUENCE [LARGE SCALE GENOMIC DNA]</scope>
    <source>
        <strain evidence="3 4">DSM 100055</strain>
    </source>
</reference>
<name>A0AA46E097_9FUSO</name>
<dbReference type="InterPro" id="IPR007157">
    <property type="entry name" value="PspA_VIPP1"/>
</dbReference>
<sequence length="225" mass="25526">MGIFDRLGKVFKSNVNSIIDKMEDPEKILEQNILDMEKEYTKAKQAIASTKAEEIRLTKQIKFLEQEINKWVNNAKAALNAGNEELAKKALEKKQALTKELEQIKNDRNSISTSTEKLISDLKMMENKIEEAKRKKDLLKSRIQSAKAKKKINELKSTTSTIGKSAFDSFSKMEEKANKIINEADAIEEINKELTGEDLEAQFESLNGNSDVDDELAKLKSELNK</sequence>
<organism evidence="3 4">
    <name type="scientific">Hypnocyclicus thermotrophus</name>
    <dbReference type="NCBI Taxonomy" id="1627895"/>
    <lineage>
        <taxon>Bacteria</taxon>
        <taxon>Fusobacteriati</taxon>
        <taxon>Fusobacteriota</taxon>
        <taxon>Fusobacteriia</taxon>
        <taxon>Fusobacteriales</taxon>
        <taxon>Fusobacteriaceae</taxon>
        <taxon>Hypnocyclicus</taxon>
    </lineage>
</organism>
<proteinExistence type="inferred from homology"/>
<evidence type="ECO:0000313" key="3">
    <source>
        <dbReference type="EMBL" id="TDT72302.1"/>
    </source>
</evidence>
<dbReference type="Proteomes" id="UP000294678">
    <property type="component" value="Unassembled WGS sequence"/>
</dbReference>
<evidence type="ECO:0000256" key="2">
    <source>
        <dbReference type="SAM" id="Coils"/>
    </source>
</evidence>
<keyword evidence="2" id="KW-0175">Coiled coil</keyword>
<dbReference type="PANTHER" id="PTHR31088">
    <property type="entry name" value="MEMBRANE-ASSOCIATED PROTEIN VIPP1, CHLOROPLASTIC"/>
    <property type="match status" value="1"/>
</dbReference>
<dbReference type="EMBL" id="SOBG01000001">
    <property type="protein sequence ID" value="TDT72302.1"/>
    <property type="molecule type" value="Genomic_DNA"/>
</dbReference>
<comment type="caution">
    <text evidence="3">The sequence shown here is derived from an EMBL/GenBank/DDBJ whole genome shotgun (WGS) entry which is preliminary data.</text>
</comment>
<comment type="similarity">
    <text evidence="1">Belongs to the PspA/Vipp/IM30 family.</text>
</comment>
<keyword evidence="4" id="KW-1185">Reference proteome</keyword>
<evidence type="ECO:0000256" key="1">
    <source>
        <dbReference type="ARBA" id="ARBA00043985"/>
    </source>
</evidence>
<dbReference type="Pfam" id="PF04012">
    <property type="entry name" value="PspA_IM30"/>
    <property type="match status" value="1"/>
</dbReference>
<protein>
    <submittedName>
        <fullName evidence="3">Phage shock protein A (PspA) family protein</fullName>
    </submittedName>
</protein>
<dbReference type="RefSeq" id="WP_134111844.1">
    <property type="nucleotide sequence ID" value="NZ_SOBG01000001.1"/>
</dbReference>
<feature type="coiled-coil region" evidence="2">
    <location>
        <begin position="26"/>
        <end position="197"/>
    </location>
</feature>
<accession>A0AA46E097</accession>
<dbReference type="Gene3D" id="1.10.287.1060">
    <property type="entry name" value="ESAT-6-like"/>
    <property type="match status" value="1"/>
</dbReference>
<dbReference type="AlphaFoldDB" id="A0AA46E097"/>
<gene>
    <name evidence="3" type="ORF">EV215_0090</name>
</gene>
<dbReference type="PANTHER" id="PTHR31088:SF6">
    <property type="entry name" value="PHAGE SHOCK PROTEIN A"/>
    <property type="match status" value="1"/>
</dbReference>